<dbReference type="EMBL" id="CP003803">
    <property type="protein sequence ID" value="AGF46671.1"/>
    <property type="molecule type" value="Genomic_DNA"/>
</dbReference>
<dbReference type="CDD" id="cd04590">
    <property type="entry name" value="CBS_pair_CorC_HlyC_assoc"/>
    <property type="match status" value="1"/>
</dbReference>
<feature type="domain" description="CBS" evidence="4">
    <location>
        <begin position="139"/>
        <end position="196"/>
    </location>
</feature>
<dbReference type="PANTHER" id="PTHR22777">
    <property type="entry name" value="HEMOLYSIN-RELATED"/>
    <property type="match status" value="1"/>
</dbReference>
<dbReference type="Pfam" id="PF03471">
    <property type="entry name" value="CorC_HlyC"/>
    <property type="match status" value="1"/>
</dbReference>
<dbReference type="RefSeq" id="WP_015396082.1">
    <property type="nucleotide sequence ID" value="NC_020294.1"/>
</dbReference>
<feature type="domain" description="CBS" evidence="4">
    <location>
        <begin position="76"/>
        <end position="136"/>
    </location>
</feature>
<evidence type="ECO:0000313" key="6">
    <source>
        <dbReference type="Proteomes" id="UP000011547"/>
    </source>
</evidence>
<dbReference type="PROSITE" id="PS51371">
    <property type="entry name" value="CBS"/>
    <property type="match status" value="2"/>
</dbReference>
<keyword evidence="6" id="KW-1185">Reference proteome</keyword>
<evidence type="ECO:0000256" key="3">
    <source>
        <dbReference type="PROSITE-ProRule" id="PRU00703"/>
    </source>
</evidence>
<dbReference type="AlphaFoldDB" id="M1LR84"/>
<dbReference type="eggNOG" id="COG4535">
    <property type="taxonomic scope" value="Bacteria"/>
</dbReference>
<keyword evidence="2 3" id="KW-0129">CBS domain</keyword>
<dbReference type="PATRIC" id="fig|1208919.3.peg.108"/>
<dbReference type="Pfam" id="PF00571">
    <property type="entry name" value="CBS"/>
    <property type="match status" value="2"/>
</dbReference>
<proteinExistence type="predicted"/>
<dbReference type="STRING" id="1208919.CDSE_0332"/>
<dbReference type="KEGG" id="kde:CDSE_0332"/>
<accession>M1LR84</accession>
<dbReference type="InterPro" id="IPR005170">
    <property type="entry name" value="Transptr-assoc_dom"/>
</dbReference>
<dbReference type="SUPFAM" id="SSF56176">
    <property type="entry name" value="FAD-binding/transporter-associated domain-like"/>
    <property type="match status" value="1"/>
</dbReference>
<dbReference type="SMART" id="SM01091">
    <property type="entry name" value="CorC_HlyC"/>
    <property type="match status" value="1"/>
</dbReference>
<gene>
    <name evidence="5" type="ORF">CDSE_0332</name>
</gene>
<sequence>MSDTDYSKKPNSQDLKPTIKSILGKIISKFKKTRDSLDNLNKTIELAHEKGIIDHDAFSIFKGVLSLSNKTAGDVMITRSKMNMLEISMPIPEMIETILESANSRFPVFEGEKDNIIGIILAKDLLRHVSNSKIETRSLIRSAIFIPESKKLNILLREFRVRRNHLAIVLDEHGGVSGLITMEDVLEQIVGNIEDEFDNIDNNSIFPESNNQWMVMAATDIDHFNEYIKTNLPNNEYDSVGGWLGGQLNKIPQCGDKATYDNLTLEVIRADSRRALWIRVNRYN</sequence>
<keyword evidence="1" id="KW-0677">Repeat</keyword>
<dbReference type="HOGENOM" id="CLU_015237_3_0_4"/>
<organism evidence="5 6">
    <name type="scientific">Candidatus Kinetoplastidibacterium desouzai TCC079E</name>
    <dbReference type="NCBI Taxonomy" id="1208919"/>
    <lineage>
        <taxon>Bacteria</taxon>
        <taxon>Pseudomonadati</taxon>
        <taxon>Pseudomonadota</taxon>
        <taxon>Betaproteobacteria</taxon>
        <taxon>Candidatus Kinetoplastidibacterium</taxon>
    </lineage>
</organism>
<dbReference type="GO" id="GO:0050660">
    <property type="term" value="F:flavin adenine dinucleotide binding"/>
    <property type="evidence" value="ECO:0007669"/>
    <property type="project" value="InterPro"/>
</dbReference>
<dbReference type="FunFam" id="3.10.580.10:FF:000002">
    <property type="entry name" value="Magnesium/cobalt efflux protein CorC"/>
    <property type="match status" value="1"/>
</dbReference>
<dbReference type="Gene3D" id="3.30.465.10">
    <property type="match status" value="1"/>
</dbReference>
<evidence type="ECO:0000256" key="1">
    <source>
        <dbReference type="ARBA" id="ARBA00022737"/>
    </source>
</evidence>
<protein>
    <submittedName>
        <fullName evidence="5">Magnesium and cobalt transporter</fullName>
    </submittedName>
</protein>
<dbReference type="Proteomes" id="UP000011547">
    <property type="component" value="Chromosome"/>
</dbReference>
<evidence type="ECO:0000313" key="5">
    <source>
        <dbReference type="EMBL" id="AGF46671.1"/>
    </source>
</evidence>
<dbReference type="Gene3D" id="3.10.580.10">
    <property type="entry name" value="CBS-domain"/>
    <property type="match status" value="1"/>
</dbReference>
<reference evidence="5 6" key="1">
    <citation type="journal article" date="2013" name="Genome Biol. Evol.">
        <title>Genome evolution and phylogenomic analysis of candidatus kinetoplastibacterium, the betaproteobacterial endosymbionts of strigomonas and angomonas.</title>
        <authorList>
            <person name="Alves J.M."/>
            <person name="Serrano M.G."/>
            <person name="Maia da Silva F."/>
            <person name="Voegtly L.J."/>
            <person name="Matveyev A.V."/>
            <person name="Teixeira M.M."/>
            <person name="Camargo E.P."/>
            <person name="Buck G.A."/>
        </authorList>
    </citation>
    <scope>NUCLEOTIDE SEQUENCE [LARGE SCALE GENOMIC DNA]</scope>
    <source>
        <strain evidence="5 6">TCC079E</strain>
    </source>
</reference>
<dbReference type="SUPFAM" id="SSF54631">
    <property type="entry name" value="CBS-domain pair"/>
    <property type="match status" value="1"/>
</dbReference>
<name>M1LR84_9PROT</name>
<evidence type="ECO:0000256" key="2">
    <source>
        <dbReference type="ARBA" id="ARBA00023122"/>
    </source>
</evidence>
<dbReference type="InterPro" id="IPR016169">
    <property type="entry name" value="FAD-bd_PCMH_sub2"/>
</dbReference>
<dbReference type="InterPro" id="IPR044751">
    <property type="entry name" value="Ion_transp-like_CBS"/>
</dbReference>
<dbReference type="InterPro" id="IPR000644">
    <property type="entry name" value="CBS_dom"/>
</dbReference>
<evidence type="ECO:0000259" key="4">
    <source>
        <dbReference type="PROSITE" id="PS51371"/>
    </source>
</evidence>
<dbReference type="OrthoDB" id="9798188at2"/>
<dbReference type="PANTHER" id="PTHR22777:SF27">
    <property type="entry name" value="MAGNESIUM AND COBALT EFFLUX PROTEIN CORC"/>
    <property type="match status" value="1"/>
</dbReference>
<dbReference type="GO" id="GO:0005886">
    <property type="term" value="C:plasma membrane"/>
    <property type="evidence" value="ECO:0007669"/>
    <property type="project" value="TreeGrafter"/>
</dbReference>
<dbReference type="InterPro" id="IPR036318">
    <property type="entry name" value="FAD-bd_PCMH-like_sf"/>
</dbReference>
<dbReference type="InterPro" id="IPR046342">
    <property type="entry name" value="CBS_dom_sf"/>
</dbReference>